<keyword evidence="1" id="KW-0732">Signal</keyword>
<sequence length="117" mass="12147">MRLMMALAFWAALLCPAIAPHAAAAQGNVRGLARAEKYSATAVAEALARFDSAPAPMNHPRLFGGAADAAGIVAAARAELARGLAGLADYLKRHAVRLAARPARQRQLSLGRRGGHA</sequence>
<keyword evidence="3" id="KW-1185">Reference proteome</keyword>
<reference evidence="2 3" key="1">
    <citation type="submission" date="2020-11" db="EMBL/GenBank/DDBJ databases">
        <authorList>
            <person name="Sun Q."/>
        </authorList>
    </citation>
    <scope>NUCLEOTIDE SEQUENCE [LARGE SCALE GENOMIC DNA]</scope>
    <source>
        <strain evidence="2 3">P8398</strain>
    </source>
</reference>
<organism evidence="2 3">
    <name type="scientific">Massilia antarctica</name>
    <dbReference type="NCBI Taxonomy" id="2765360"/>
    <lineage>
        <taxon>Bacteria</taxon>
        <taxon>Pseudomonadati</taxon>
        <taxon>Pseudomonadota</taxon>
        <taxon>Betaproteobacteria</taxon>
        <taxon>Burkholderiales</taxon>
        <taxon>Oxalobacteraceae</taxon>
        <taxon>Telluria group</taxon>
        <taxon>Massilia</taxon>
    </lineage>
</organism>
<protein>
    <submittedName>
        <fullName evidence="2">Uncharacterized protein</fullName>
    </submittedName>
</protein>
<evidence type="ECO:0000313" key="3">
    <source>
        <dbReference type="Proteomes" id="UP000662888"/>
    </source>
</evidence>
<feature type="signal peptide" evidence="1">
    <location>
        <begin position="1"/>
        <end position="24"/>
    </location>
</feature>
<evidence type="ECO:0000256" key="1">
    <source>
        <dbReference type="SAM" id="SignalP"/>
    </source>
</evidence>
<name>A0AA48WDH4_9BURK</name>
<dbReference type="EMBL" id="CP065053">
    <property type="protein sequence ID" value="QPI50516.1"/>
    <property type="molecule type" value="Genomic_DNA"/>
</dbReference>
<proteinExistence type="predicted"/>
<accession>A0AA48WDH4</accession>
<gene>
    <name evidence="2" type="ORF">IV454_02525</name>
</gene>
<dbReference type="Proteomes" id="UP000662888">
    <property type="component" value="Chromosome"/>
</dbReference>
<feature type="chain" id="PRO_5046528709" evidence="1">
    <location>
        <begin position="25"/>
        <end position="117"/>
    </location>
</feature>
<evidence type="ECO:0000313" key="2">
    <source>
        <dbReference type="EMBL" id="QPI50516.1"/>
    </source>
</evidence>
<dbReference type="RefSeq" id="WP_206090077.1">
    <property type="nucleotide sequence ID" value="NZ_CP065053.1"/>
</dbReference>